<gene>
    <name evidence="1" type="ORF">GKS16_06085</name>
</gene>
<dbReference type="EMBL" id="WLXI01000043">
    <property type="protein sequence ID" value="MTD01835.1"/>
    <property type="molecule type" value="Genomic_DNA"/>
</dbReference>
<comment type="caution">
    <text evidence="1">The sequence shown here is derived from an EMBL/GenBank/DDBJ whole genome shotgun (WGS) entry which is preliminary data.</text>
</comment>
<organism evidence="1 2">
    <name type="scientific">Streptococcus uberis</name>
    <dbReference type="NCBI Taxonomy" id="1349"/>
    <lineage>
        <taxon>Bacteria</taxon>
        <taxon>Bacillati</taxon>
        <taxon>Bacillota</taxon>
        <taxon>Bacilli</taxon>
        <taxon>Lactobacillales</taxon>
        <taxon>Streptococcaceae</taxon>
        <taxon>Streptococcus</taxon>
    </lineage>
</organism>
<dbReference type="Proteomes" id="UP000483839">
    <property type="component" value="Unassembled WGS sequence"/>
</dbReference>
<evidence type="ECO:0000313" key="2">
    <source>
        <dbReference type="Proteomes" id="UP000483839"/>
    </source>
</evidence>
<evidence type="ECO:0000313" key="1">
    <source>
        <dbReference type="EMBL" id="MTD01835.1"/>
    </source>
</evidence>
<evidence type="ECO:0008006" key="3">
    <source>
        <dbReference type="Google" id="ProtNLM"/>
    </source>
</evidence>
<sequence length="113" mass="12906">MKTQSTFIVIRSKKHGAFLTSYENKPNTLAYTSDWSDDIEDAITVPIENYEFEKANYKNMAKMLHAEVVKVEASYDLTYPDGSDVKVIKNQETDNPLLEIFKAFKAAKGMEED</sequence>
<accession>A0A6L6G8N5</accession>
<proteinExistence type="predicted"/>
<name>A0A6L6G8N5_STRUB</name>
<dbReference type="RefSeq" id="WP_154617555.1">
    <property type="nucleotide sequence ID" value="NZ_WLXE01000007.1"/>
</dbReference>
<dbReference type="AlphaFoldDB" id="A0A6L6G8N5"/>
<reference evidence="1 2" key="1">
    <citation type="submission" date="2019-11" db="EMBL/GenBank/DDBJ databases">
        <title>Streptococcus uberis isolated from clinical mastitis cases on a southeastern Queensland dairy.</title>
        <authorList>
            <person name="Workentine M.L."/>
            <person name="Price R."/>
            <person name="Olchowy T."/>
        </authorList>
    </citation>
    <scope>NUCLEOTIDE SEQUENCE [LARGE SCALE GENOMIC DNA]</scope>
    <source>
        <strain evidence="1 2">OLC4459-A17</strain>
    </source>
</reference>
<protein>
    <recommendedName>
        <fullName evidence="3">Phage protein</fullName>
    </recommendedName>
</protein>